<dbReference type="GO" id="GO:0004523">
    <property type="term" value="F:RNA-DNA hybrid ribonuclease activity"/>
    <property type="evidence" value="ECO:0007669"/>
    <property type="project" value="UniProtKB-EC"/>
</dbReference>
<dbReference type="InterPro" id="IPR036397">
    <property type="entry name" value="RNaseH_sf"/>
</dbReference>
<keyword evidence="6" id="KW-0255">Endonuclease</keyword>
<dbReference type="PANTHER" id="PTHR10642">
    <property type="entry name" value="RIBONUCLEASE H1"/>
    <property type="match status" value="1"/>
</dbReference>
<keyword evidence="5" id="KW-0479">Metal-binding</keyword>
<gene>
    <name evidence="9" type="ORF">QBC37DRAFT_422559</name>
</gene>
<name>A0AAN6Y6X6_9PEZI</name>
<accession>A0AAN6Y6X6</accession>
<evidence type="ECO:0000256" key="7">
    <source>
        <dbReference type="ARBA" id="ARBA00022801"/>
    </source>
</evidence>
<dbReference type="Proteomes" id="UP001301769">
    <property type="component" value="Unassembled WGS sequence"/>
</dbReference>
<feature type="domain" description="RNase H type-1" evidence="8">
    <location>
        <begin position="41"/>
        <end position="214"/>
    </location>
</feature>
<dbReference type="GO" id="GO:0046872">
    <property type="term" value="F:metal ion binding"/>
    <property type="evidence" value="ECO:0007669"/>
    <property type="project" value="UniProtKB-KW"/>
</dbReference>
<dbReference type="Pfam" id="PF00075">
    <property type="entry name" value="RNase_H"/>
    <property type="match status" value="1"/>
</dbReference>
<reference evidence="9" key="2">
    <citation type="submission" date="2023-05" db="EMBL/GenBank/DDBJ databases">
        <authorList>
            <consortium name="Lawrence Berkeley National Laboratory"/>
            <person name="Steindorff A."/>
            <person name="Hensen N."/>
            <person name="Bonometti L."/>
            <person name="Westerberg I."/>
            <person name="Brannstrom I.O."/>
            <person name="Guillou S."/>
            <person name="Cros-Aarteil S."/>
            <person name="Calhoun S."/>
            <person name="Haridas S."/>
            <person name="Kuo A."/>
            <person name="Mondo S."/>
            <person name="Pangilinan J."/>
            <person name="Riley R."/>
            <person name="Labutti K."/>
            <person name="Andreopoulos B."/>
            <person name="Lipzen A."/>
            <person name="Chen C."/>
            <person name="Yanf M."/>
            <person name="Daum C."/>
            <person name="Ng V."/>
            <person name="Clum A."/>
            <person name="Ohm R."/>
            <person name="Martin F."/>
            <person name="Silar P."/>
            <person name="Natvig D."/>
            <person name="Lalanne C."/>
            <person name="Gautier V."/>
            <person name="Ament-Velasquez S.L."/>
            <person name="Kruys A."/>
            <person name="Hutchinson M.I."/>
            <person name="Powell A.J."/>
            <person name="Barry K."/>
            <person name="Miller A.N."/>
            <person name="Grigoriev I.V."/>
            <person name="Debuchy R."/>
            <person name="Gladieux P."/>
            <person name="Thoren M.H."/>
            <person name="Johannesson H."/>
        </authorList>
    </citation>
    <scope>NUCLEOTIDE SEQUENCE</scope>
    <source>
        <strain evidence="9">PSN293</strain>
    </source>
</reference>
<evidence type="ECO:0000259" key="8">
    <source>
        <dbReference type="PROSITE" id="PS50879"/>
    </source>
</evidence>
<dbReference type="InterPro" id="IPR050092">
    <property type="entry name" value="RNase_H"/>
</dbReference>
<comment type="catalytic activity">
    <reaction evidence="1">
        <text>Endonucleolytic cleavage to 5'-phosphomonoester.</text>
        <dbReference type="EC" id="3.1.26.4"/>
    </reaction>
</comment>
<dbReference type="InterPro" id="IPR002156">
    <property type="entry name" value="RNaseH_domain"/>
</dbReference>
<dbReference type="Gene3D" id="3.30.420.10">
    <property type="entry name" value="Ribonuclease H-like superfamily/Ribonuclease H"/>
    <property type="match status" value="1"/>
</dbReference>
<protein>
    <recommendedName>
        <fullName evidence="3">ribonuclease H</fullName>
        <ecNumber evidence="3">3.1.26.4</ecNumber>
    </recommendedName>
</protein>
<comment type="similarity">
    <text evidence="2">Belongs to the RNase H family.</text>
</comment>
<dbReference type="AlphaFoldDB" id="A0AAN6Y6X6"/>
<sequence>MEQCDLDLWWVGEYGFVHAPSSCPGASESDKCRCCGRPPLHTSSIVVAVDGVRPDNGGNANKSGCGVYFGDRAAEKHNLRWRVPDDFDCRHTSQRAVLHAAIQAPEPFFAVVRVGGQRPGIYCWANHIIVRSDLAYLVEGITRHASKWIQNGWMTAHGKPAANRQLWKVLIEYSLRILEGLGRWVDFWLVKREHNTDAHHLANRALKRAHSPTSLYRISSRSFPPCSLYSPTVMTLPLAAEMHQWSTSESSRGLQ</sequence>
<dbReference type="PROSITE" id="PS50879">
    <property type="entry name" value="RNASE_H_1"/>
    <property type="match status" value="1"/>
</dbReference>
<dbReference type="GO" id="GO:0043137">
    <property type="term" value="P:DNA replication, removal of RNA primer"/>
    <property type="evidence" value="ECO:0007669"/>
    <property type="project" value="TreeGrafter"/>
</dbReference>
<dbReference type="EC" id="3.1.26.4" evidence="3"/>
<dbReference type="EMBL" id="MU858104">
    <property type="protein sequence ID" value="KAK4213768.1"/>
    <property type="molecule type" value="Genomic_DNA"/>
</dbReference>
<keyword evidence="7" id="KW-0378">Hydrolase</keyword>
<dbReference type="PANTHER" id="PTHR10642:SF26">
    <property type="entry name" value="RIBONUCLEASE H1"/>
    <property type="match status" value="1"/>
</dbReference>
<keyword evidence="10" id="KW-1185">Reference proteome</keyword>
<proteinExistence type="inferred from homology"/>
<dbReference type="SUPFAM" id="SSF53098">
    <property type="entry name" value="Ribonuclease H-like"/>
    <property type="match status" value="1"/>
</dbReference>
<evidence type="ECO:0000256" key="1">
    <source>
        <dbReference type="ARBA" id="ARBA00000077"/>
    </source>
</evidence>
<evidence type="ECO:0000313" key="9">
    <source>
        <dbReference type="EMBL" id="KAK4213768.1"/>
    </source>
</evidence>
<dbReference type="GO" id="GO:0003676">
    <property type="term" value="F:nucleic acid binding"/>
    <property type="evidence" value="ECO:0007669"/>
    <property type="project" value="InterPro"/>
</dbReference>
<evidence type="ECO:0000256" key="2">
    <source>
        <dbReference type="ARBA" id="ARBA00005300"/>
    </source>
</evidence>
<organism evidence="9 10">
    <name type="scientific">Rhypophila decipiens</name>
    <dbReference type="NCBI Taxonomy" id="261697"/>
    <lineage>
        <taxon>Eukaryota</taxon>
        <taxon>Fungi</taxon>
        <taxon>Dikarya</taxon>
        <taxon>Ascomycota</taxon>
        <taxon>Pezizomycotina</taxon>
        <taxon>Sordariomycetes</taxon>
        <taxon>Sordariomycetidae</taxon>
        <taxon>Sordariales</taxon>
        <taxon>Naviculisporaceae</taxon>
        <taxon>Rhypophila</taxon>
    </lineage>
</organism>
<evidence type="ECO:0000313" key="10">
    <source>
        <dbReference type="Proteomes" id="UP001301769"/>
    </source>
</evidence>
<dbReference type="InterPro" id="IPR012337">
    <property type="entry name" value="RNaseH-like_sf"/>
</dbReference>
<comment type="caution">
    <text evidence="9">The sequence shown here is derived from an EMBL/GenBank/DDBJ whole genome shotgun (WGS) entry which is preliminary data.</text>
</comment>
<reference evidence="9" key="1">
    <citation type="journal article" date="2023" name="Mol. Phylogenet. Evol.">
        <title>Genome-scale phylogeny and comparative genomics of the fungal order Sordariales.</title>
        <authorList>
            <person name="Hensen N."/>
            <person name="Bonometti L."/>
            <person name="Westerberg I."/>
            <person name="Brannstrom I.O."/>
            <person name="Guillou S."/>
            <person name="Cros-Aarteil S."/>
            <person name="Calhoun S."/>
            <person name="Haridas S."/>
            <person name="Kuo A."/>
            <person name="Mondo S."/>
            <person name="Pangilinan J."/>
            <person name="Riley R."/>
            <person name="LaButti K."/>
            <person name="Andreopoulos B."/>
            <person name="Lipzen A."/>
            <person name="Chen C."/>
            <person name="Yan M."/>
            <person name="Daum C."/>
            <person name="Ng V."/>
            <person name="Clum A."/>
            <person name="Steindorff A."/>
            <person name="Ohm R.A."/>
            <person name="Martin F."/>
            <person name="Silar P."/>
            <person name="Natvig D.O."/>
            <person name="Lalanne C."/>
            <person name="Gautier V."/>
            <person name="Ament-Velasquez S.L."/>
            <person name="Kruys A."/>
            <person name="Hutchinson M.I."/>
            <person name="Powell A.J."/>
            <person name="Barry K."/>
            <person name="Miller A.N."/>
            <person name="Grigoriev I.V."/>
            <person name="Debuchy R."/>
            <person name="Gladieux P."/>
            <person name="Hiltunen Thoren M."/>
            <person name="Johannesson H."/>
        </authorList>
    </citation>
    <scope>NUCLEOTIDE SEQUENCE</scope>
    <source>
        <strain evidence="9">PSN293</strain>
    </source>
</reference>
<evidence type="ECO:0000256" key="5">
    <source>
        <dbReference type="ARBA" id="ARBA00022723"/>
    </source>
</evidence>
<evidence type="ECO:0000256" key="6">
    <source>
        <dbReference type="ARBA" id="ARBA00022759"/>
    </source>
</evidence>
<keyword evidence="4" id="KW-0540">Nuclease</keyword>
<evidence type="ECO:0000256" key="3">
    <source>
        <dbReference type="ARBA" id="ARBA00012180"/>
    </source>
</evidence>
<evidence type="ECO:0000256" key="4">
    <source>
        <dbReference type="ARBA" id="ARBA00022722"/>
    </source>
</evidence>